<keyword evidence="2" id="KW-1185">Reference proteome</keyword>
<dbReference type="EMBL" id="CABFNP030001288">
    <property type="protein sequence ID" value="CAI6097225.1"/>
    <property type="molecule type" value="Genomic_DNA"/>
</dbReference>
<gene>
    <name evidence="1" type="ORF">CCHLO57077_00014561</name>
</gene>
<organism evidence="1 2">
    <name type="scientific">Clonostachys chloroleuca</name>
    <dbReference type="NCBI Taxonomy" id="1926264"/>
    <lineage>
        <taxon>Eukaryota</taxon>
        <taxon>Fungi</taxon>
        <taxon>Dikarya</taxon>
        <taxon>Ascomycota</taxon>
        <taxon>Pezizomycotina</taxon>
        <taxon>Sordariomycetes</taxon>
        <taxon>Hypocreomycetidae</taxon>
        <taxon>Hypocreales</taxon>
        <taxon>Bionectriaceae</taxon>
        <taxon>Clonostachys</taxon>
    </lineage>
</organism>
<protein>
    <submittedName>
        <fullName evidence="1">Uncharacterized protein</fullName>
    </submittedName>
</protein>
<dbReference type="AlphaFoldDB" id="A0AA35MHF3"/>
<sequence>MALSANMYQSACVAPMDIDRTVLDTEKPADTMLYALLSFAQVQEVIVWETWKCAATEPTCHRPQMDTEKLASLMALPAQAWIDRG</sequence>
<evidence type="ECO:0000313" key="1">
    <source>
        <dbReference type="EMBL" id="CAI6097225.1"/>
    </source>
</evidence>
<dbReference type="Proteomes" id="UP001160390">
    <property type="component" value="Unassembled WGS sequence"/>
</dbReference>
<reference evidence="1" key="1">
    <citation type="submission" date="2023-01" db="EMBL/GenBank/DDBJ databases">
        <authorList>
            <person name="Piombo E."/>
        </authorList>
    </citation>
    <scope>NUCLEOTIDE SEQUENCE</scope>
</reference>
<proteinExistence type="predicted"/>
<evidence type="ECO:0000313" key="2">
    <source>
        <dbReference type="Proteomes" id="UP001160390"/>
    </source>
</evidence>
<comment type="caution">
    <text evidence="1">The sequence shown here is derived from an EMBL/GenBank/DDBJ whole genome shotgun (WGS) entry which is preliminary data.</text>
</comment>
<name>A0AA35MHF3_9HYPO</name>
<accession>A0AA35MHF3</accession>